<comment type="caution">
    <text evidence="2">The sequence shown here is derived from an EMBL/GenBank/DDBJ whole genome shotgun (WGS) entry which is preliminary data.</text>
</comment>
<evidence type="ECO:0000313" key="2">
    <source>
        <dbReference type="EMBL" id="KAI5073043.1"/>
    </source>
</evidence>
<evidence type="ECO:0000313" key="3">
    <source>
        <dbReference type="Proteomes" id="UP000886520"/>
    </source>
</evidence>
<name>A0A9D4ZF13_ADICA</name>
<organism evidence="2 3">
    <name type="scientific">Adiantum capillus-veneris</name>
    <name type="common">Maidenhair fern</name>
    <dbReference type="NCBI Taxonomy" id="13818"/>
    <lineage>
        <taxon>Eukaryota</taxon>
        <taxon>Viridiplantae</taxon>
        <taxon>Streptophyta</taxon>
        <taxon>Embryophyta</taxon>
        <taxon>Tracheophyta</taxon>
        <taxon>Polypodiopsida</taxon>
        <taxon>Polypodiidae</taxon>
        <taxon>Polypodiales</taxon>
        <taxon>Pteridineae</taxon>
        <taxon>Pteridaceae</taxon>
        <taxon>Vittarioideae</taxon>
        <taxon>Adiantum</taxon>
    </lineage>
</organism>
<evidence type="ECO:0000256" key="1">
    <source>
        <dbReference type="SAM" id="MobiDB-lite"/>
    </source>
</evidence>
<dbReference type="EMBL" id="JABFUD020000011">
    <property type="protein sequence ID" value="KAI5073043.1"/>
    <property type="molecule type" value="Genomic_DNA"/>
</dbReference>
<gene>
    <name evidence="2" type="ORF">GOP47_0011056</name>
</gene>
<feature type="compositionally biased region" description="Low complexity" evidence="1">
    <location>
        <begin position="43"/>
        <end position="52"/>
    </location>
</feature>
<dbReference type="Proteomes" id="UP000886520">
    <property type="component" value="Chromosome 11"/>
</dbReference>
<reference evidence="2" key="1">
    <citation type="submission" date="2021-01" db="EMBL/GenBank/DDBJ databases">
        <title>Adiantum capillus-veneris genome.</title>
        <authorList>
            <person name="Fang Y."/>
            <person name="Liao Q."/>
        </authorList>
    </citation>
    <scope>NUCLEOTIDE SEQUENCE</scope>
    <source>
        <strain evidence="2">H3</strain>
        <tissue evidence="2">Leaf</tissue>
    </source>
</reference>
<dbReference type="AlphaFoldDB" id="A0A9D4ZF13"/>
<keyword evidence="3" id="KW-1185">Reference proteome</keyword>
<feature type="non-terminal residue" evidence="2">
    <location>
        <position position="52"/>
    </location>
</feature>
<accession>A0A9D4ZF13</accession>
<feature type="non-terminal residue" evidence="2">
    <location>
        <position position="1"/>
    </location>
</feature>
<protein>
    <submittedName>
        <fullName evidence="2">Uncharacterized protein</fullName>
    </submittedName>
</protein>
<sequence length="52" mass="4983">IIPSQERLLGTEDEGSGGLPGSGPPGSLGPQEGDDGGSGGRGSSPPDLRGPK</sequence>
<proteinExistence type="predicted"/>
<feature type="region of interest" description="Disordered" evidence="1">
    <location>
        <begin position="1"/>
        <end position="52"/>
    </location>
</feature>
<feature type="compositionally biased region" description="Gly residues" evidence="1">
    <location>
        <begin position="16"/>
        <end position="26"/>
    </location>
</feature>